<gene>
    <name evidence="2" type="ORF">H6P80_03920</name>
</gene>
<dbReference type="Gene3D" id="2.40.160.10">
    <property type="entry name" value="Porin"/>
    <property type="match status" value="1"/>
</dbReference>
<protein>
    <recommendedName>
        <fullName evidence="4">Porin</fullName>
    </recommendedName>
</protein>
<organism evidence="2 3">
    <name type="scientific">Parasphingopyxis marina</name>
    <dbReference type="NCBI Taxonomy" id="2761622"/>
    <lineage>
        <taxon>Bacteria</taxon>
        <taxon>Pseudomonadati</taxon>
        <taxon>Pseudomonadota</taxon>
        <taxon>Alphaproteobacteria</taxon>
        <taxon>Sphingomonadales</taxon>
        <taxon>Sphingomonadaceae</taxon>
        <taxon>Parasphingopyxis</taxon>
    </lineage>
</organism>
<feature type="signal peptide" evidence="1">
    <location>
        <begin position="1"/>
        <end position="23"/>
    </location>
</feature>
<reference evidence="2 3" key="1">
    <citation type="submission" date="2020-08" db="EMBL/GenBank/DDBJ databases">
        <title>Draft genome sequence of Parasphingopyxis sp. GrpM-11.</title>
        <authorList>
            <person name="Oh J."/>
            <person name="Roh D.-H."/>
        </authorList>
    </citation>
    <scope>NUCLEOTIDE SEQUENCE [LARGE SCALE GENOMIC DNA]</scope>
    <source>
        <strain evidence="2 3">GrpM-11</strain>
    </source>
</reference>
<dbReference type="InterPro" id="IPR010870">
    <property type="entry name" value="Porin_O/P"/>
</dbReference>
<dbReference type="InterPro" id="IPR023614">
    <property type="entry name" value="Porin_dom_sf"/>
</dbReference>
<proteinExistence type="predicted"/>
<dbReference type="AlphaFoldDB" id="A0A842HXV3"/>
<dbReference type="Pfam" id="PF07396">
    <property type="entry name" value="Porin_O_P"/>
    <property type="match status" value="1"/>
</dbReference>
<dbReference type="Proteomes" id="UP000564378">
    <property type="component" value="Unassembled WGS sequence"/>
</dbReference>
<keyword evidence="1" id="KW-0732">Signal</keyword>
<comment type="caution">
    <text evidence="2">The sequence shown here is derived from an EMBL/GenBank/DDBJ whole genome shotgun (WGS) entry which is preliminary data.</text>
</comment>
<accession>A0A842HXV3</accession>
<evidence type="ECO:0000256" key="1">
    <source>
        <dbReference type="SAM" id="SignalP"/>
    </source>
</evidence>
<dbReference type="SUPFAM" id="SSF56935">
    <property type="entry name" value="Porins"/>
    <property type="match status" value="1"/>
</dbReference>
<evidence type="ECO:0008006" key="4">
    <source>
        <dbReference type="Google" id="ProtNLM"/>
    </source>
</evidence>
<dbReference type="EMBL" id="JACJVJ010000001">
    <property type="protein sequence ID" value="MBC2776760.1"/>
    <property type="molecule type" value="Genomic_DNA"/>
</dbReference>
<evidence type="ECO:0000313" key="2">
    <source>
        <dbReference type="EMBL" id="MBC2776760.1"/>
    </source>
</evidence>
<sequence>MKQSALLLSACAAAMLVATPALAEEVPPEVTAELQELRARVSALEALVQQLTGTQAEVAQQAAQAATTAQAAQATATETAEAVAAAPQVSFGAAARAQSSSGWSFQPFGRLQYDVANVDGPSGYSDARLGFGSELRRGRIGVQGDIPGGFGYKLELDFADNDVAITDAIITYDAGGGFEITAGQHNNFQSLEELTSSRFTSFMERAAFTDAFGFERRVGLSVGYARGDIRFNAGAFTDDIDALTDSSDSAYSVDARLVYSPEIGGAQLHFGGSAHWRDLQSTGNDIRYRQRPAVHTTDTRFISTPNLIVEEETGFGLETAVISGRFHAVAEGHWLTADVLGADNPTFFGSYAEVGFFLTPGDTRGYSGGRFNRTRPARPLDEGGIGAVQINARYDYLDLTDAGIIGGEQNLYGLSLIWTPIDHARLSINYSHIEYDDAAIAAGLDTNYGVDVIGARGELDF</sequence>
<keyword evidence="3" id="KW-1185">Reference proteome</keyword>
<evidence type="ECO:0000313" key="3">
    <source>
        <dbReference type="Proteomes" id="UP000564378"/>
    </source>
</evidence>
<feature type="chain" id="PRO_5032449455" description="Porin" evidence="1">
    <location>
        <begin position="24"/>
        <end position="461"/>
    </location>
</feature>
<dbReference type="RefSeq" id="WP_185800018.1">
    <property type="nucleotide sequence ID" value="NZ_JACJVJ010000001.1"/>
</dbReference>
<name>A0A842HXV3_9SPHN</name>